<evidence type="ECO:0000256" key="4">
    <source>
        <dbReference type="ARBA" id="ARBA00022842"/>
    </source>
</evidence>
<dbReference type="EMBL" id="VWRR01000004">
    <property type="protein sequence ID" value="KAF6004088.1"/>
    <property type="molecule type" value="Genomic_DNA"/>
</dbReference>
<dbReference type="InterPro" id="IPR036900">
    <property type="entry name" value="A-D-PHexomutase_C_sf"/>
</dbReference>
<dbReference type="Gene3D" id="3.40.120.10">
    <property type="entry name" value="Alpha-D-Glucose-1,6-Bisphosphate, subunit A, domain 3"/>
    <property type="match status" value="2"/>
</dbReference>
<comment type="similarity">
    <text evidence="2">Belongs to the phosphohexose mutase family.</text>
</comment>
<feature type="domain" description="Alpha-D-phosphohexomutase alpha/beta/alpha" evidence="7">
    <location>
        <begin position="96"/>
        <end position="138"/>
    </location>
</feature>
<evidence type="ECO:0000256" key="2">
    <source>
        <dbReference type="ARBA" id="ARBA00010231"/>
    </source>
</evidence>
<dbReference type="GO" id="GO:0005975">
    <property type="term" value="P:carbohydrate metabolic process"/>
    <property type="evidence" value="ECO:0007669"/>
    <property type="project" value="InterPro"/>
</dbReference>
<dbReference type="OrthoDB" id="1928at2759"/>
<dbReference type="SUPFAM" id="SSF55957">
    <property type="entry name" value="Phosphoglucomutase, C-terminal domain"/>
    <property type="match status" value="1"/>
</dbReference>
<keyword evidence="11" id="KW-1185">Reference proteome</keyword>
<dbReference type="Pfam" id="PF00408">
    <property type="entry name" value="PGM_PMM_IV"/>
    <property type="match status" value="1"/>
</dbReference>
<feature type="domain" description="Alpha-D-phosphohexomutase C-terminal" evidence="6">
    <location>
        <begin position="611"/>
        <end position="655"/>
    </location>
</feature>
<proteinExistence type="inferred from homology"/>
<dbReference type="InterPro" id="IPR016055">
    <property type="entry name" value="A-D-PHexomutase_a/b/a-I/II/III"/>
</dbReference>
<dbReference type="PANTHER" id="PTHR45955">
    <property type="entry name" value="PHOSPHOACETYLGLUCOSAMINE MUTASE"/>
    <property type="match status" value="1"/>
</dbReference>
<dbReference type="SUPFAM" id="SSF53738">
    <property type="entry name" value="Phosphoglucomutase, first 3 domains"/>
    <property type="match status" value="2"/>
</dbReference>
<dbReference type="InterPro" id="IPR016066">
    <property type="entry name" value="A-D-PHexomutase_CS"/>
</dbReference>
<sequence length="673" mass="74452">MKERERLIDLLPATTPLVLQRIRYGTAGFRSDSRGHQLDGVAFCCGLVAGLRALERALTQSETKMPVAETVATTWTERCAANLGETEGYPSNERRSSAVGVMITASHNPPEDNGVKLIDYDGGMLEPSWETYANQIVQNAYHPSALESYLDGLAQQVLGPTDALCRCTYVPLILFAHDTRSTSPRLANLAMQGARYMLLNRLEAAGRLDLLDSESGNTILLGTTTTPALHTVIWQWKQLMDQGWCSFRHRPDERFPNWIQGLLASYGPSLVDATVSLLEVLDPSLAKLDSSQEWFVDCANGAGAIVLRGITASLRDRTGIHLVCFNDDVAATELLNRRCGADWVQKTTTLPEGWPLHASDESLSLGGASLDGDADRLICFLGDSLGRCTVLDGDLMATMVLDFVIYCLSRDWPSRPWEARRGLSPSNDQQRWRVGLVHTAYTNGAAVAYWHRKRKEIETGGIEQRSRIELHVVCTWTGVKHLEREARRFDIGIYFEPNGHGTVLFQDAFLRRSGSRLPLPLQCCARLANQAVGDGIANLLLIASLLQWKRWSIADWAGAFYTPLASVYSAMHVPDRHAIKTTDFDRRVTYPPALEASIRGVLEQHRQIRTGNEQHEGSFDNMRVVVRPSGTEDIVRIYVEAPTKEDALAIADAVSTAVMEHLGPQQTLASATS</sequence>
<organism evidence="10 11">
    <name type="scientific">Cyanidiococcus yangmingshanensis</name>
    <dbReference type="NCBI Taxonomy" id="2690220"/>
    <lineage>
        <taxon>Eukaryota</taxon>
        <taxon>Rhodophyta</taxon>
        <taxon>Bangiophyceae</taxon>
        <taxon>Cyanidiales</taxon>
        <taxon>Cyanidiaceae</taxon>
        <taxon>Cyanidiococcus</taxon>
    </lineage>
</organism>
<dbReference type="InterPro" id="IPR005843">
    <property type="entry name" value="A-D-PHexomutase_C"/>
</dbReference>
<dbReference type="PANTHER" id="PTHR45955:SF1">
    <property type="entry name" value="PHOSPHOACETYLGLUCOSAMINE MUTASE"/>
    <property type="match status" value="1"/>
</dbReference>
<comment type="cofactor">
    <cofactor evidence="1">
        <name>Mg(2+)</name>
        <dbReference type="ChEBI" id="CHEBI:18420"/>
    </cofactor>
</comment>
<reference evidence="10 11" key="1">
    <citation type="journal article" date="2020" name="J. Phycol.">
        <title>Comparative genome analysis reveals Cyanidiococcus gen. nov., a new extremophilic red algal genus sister to Cyanidioschyzon (Cyanidioschyzonaceae, Rhodophyta).</title>
        <authorList>
            <person name="Liu S.-L."/>
            <person name="Chiang Y.-R."/>
            <person name="Yoon H.S."/>
            <person name="Fu H.-Y."/>
        </authorList>
    </citation>
    <scope>NUCLEOTIDE SEQUENCE [LARGE SCALE GENOMIC DNA]</scope>
    <source>
        <strain evidence="10 11">THAL066</strain>
    </source>
</reference>
<keyword evidence="5" id="KW-0413">Isomerase</keyword>
<dbReference type="InterPro" id="IPR049023">
    <property type="entry name" value="AMG1_II"/>
</dbReference>
<comment type="caution">
    <text evidence="10">The sequence shown here is derived from an EMBL/GenBank/DDBJ whole genome shotgun (WGS) entry which is preliminary data.</text>
</comment>
<dbReference type="Pfam" id="PF21404">
    <property type="entry name" value="AMG1_III"/>
    <property type="match status" value="1"/>
</dbReference>
<evidence type="ECO:0000259" key="8">
    <source>
        <dbReference type="Pfam" id="PF21404"/>
    </source>
</evidence>
<dbReference type="Proteomes" id="UP000530660">
    <property type="component" value="Unassembled WGS sequence"/>
</dbReference>
<dbReference type="PROSITE" id="PS00710">
    <property type="entry name" value="PGM_PMM"/>
    <property type="match status" value="1"/>
</dbReference>
<evidence type="ECO:0000313" key="10">
    <source>
        <dbReference type="EMBL" id="KAF6004088.1"/>
    </source>
</evidence>
<feature type="domain" description="Phosphoacetylglucosamine mutase AMG1" evidence="9">
    <location>
        <begin position="286"/>
        <end position="377"/>
    </location>
</feature>
<evidence type="ECO:0000313" key="11">
    <source>
        <dbReference type="Proteomes" id="UP000530660"/>
    </source>
</evidence>
<gene>
    <name evidence="10" type="primary">PGM3_1</name>
    <name evidence="10" type="ORF">F1559_001374</name>
</gene>
<accession>A0A7J7IM15</accession>
<feature type="domain" description="Phosphoacetylglucosamine mutase AMG1" evidence="8">
    <location>
        <begin position="427"/>
        <end position="551"/>
    </location>
</feature>
<evidence type="ECO:0000256" key="5">
    <source>
        <dbReference type="ARBA" id="ARBA00023235"/>
    </source>
</evidence>
<evidence type="ECO:0000256" key="1">
    <source>
        <dbReference type="ARBA" id="ARBA00001946"/>
    </source>
</evidence>
<dbReference type="Gene3D" id="3.30.310.50">
    <property type="entry name" value="Alpha-D-phosphohexomutase, C-terminal domain"/>
    <property type="match status" value="1"/>
</dbReference>
<dbReference type="Pfam" id="PF02878">
    <property type="entry name" value="PGM_PMM_I"/>
    <property type="match status" value="1"/>
</dbReference>
<evidence type="ECO:0000259" key="6">
    <source>
        <dbReference type="Pfam" id="PF00408"/>
    </source>
</evidence>
<evidence type="ECO:0000259" key="7">
    <source>
        <dbReference type="Pfam" id="PF02878"/>
    </source>
</evidence>
<evidence type="ECO:0000259" key="9">
    <source>
        <dbReference type="Pfam" id="PF21405"/>
    </source>
</evidence>
<keyword evidence="4" id="KW-0460">Magnesium</keyword>
<dbReference type="GO" id="GO:0000287">
    <property type="term" value="F:magnesium ion binding"/>
    <property type="evidence" value="ECO:0007669"/>
    <property type="project" value="InterPro"/>
</dbReference>
<evidence type="ECO:0000256" key="3">
    <source>
        <dbReference type="ARBA" id="ARBA00022723"/>
    </source>
</evidence>
<dbReference type="AlphaFoldDB" id="A0A7J7IM15"/>
<keyword evidence="3" id="KW-0479">Metal-binding</keyword>
<dbReference type="InterPro" id="IPR049022">
    <property type="entry name" value="AMG1_III"/>
</dbReference>
<dbReference type="Pfam" id="PF21405">
    <property type="entry name" value="AMG1_II"/>
    <property type="match status" value="1"/>
</dbReference>
<name>A0A7J7IM15_9RHOD</name>
<dbReference type="GO" id="GO:0004610">
    <property type="term" value="F:phosphoacetylglucosamine mutase activity"/>
    <property type="evidence" value="ECO:0007669"/>
    <property type="project" value="TreeGrafter"/>
</dbReference>
<protein>
    <submittedName>
        <fullName evidence="10">Phosphoglucomutase-3</fullName>
    </submittedName>
</protein>
<dbReference type="InterPro" id="IPR005844">
    <property type="entry name" value="A-D-PHexomutase_a/b/a-I"/>
</dbReference>
<dbReference type="GO" id="GO:0006048">
    <property type="term" value="P:UDP-N-acetylglucosamine biosynthetic process"/>
    <property type="evidence" value="ECO:0007669"/>
    <property type="project" value="TreeGrafter"/>
</dbReference>